<name>A0A5N6KXH1_9ROSI</name>
<evidence type="ECO:0000256" key="7">
    <source>
        <dbReference type="ARBA" id="ARBA00022741"/>
    </source>
</evidence>
<dbReference type="InterPro" id="IPR014758">
    <property type="entry name" value="Met-tRNA_synth"/>
</dbReference>
<dbReference type="InterPro" id="IPR014729">
    <property type="entry name" value="Rossmann-like_a/b/a_fold"/>
</dbReference>
<evidence type="ECO:0000256" key="8">
    <source>
        <dbReference type="ARBA" id="ARBA00022840"/>
    </source>
</evidence>
<evidence type="ECO:0000313" key="18">
    <source>
        <dbReference type="EMBL" id="KAB8356663.1"/>
    </source>
</evidence>
<keyword evidence="9" id="KW-0694">RNA-binding</keyword>
<dbReference type="GO" id="GO:0000049">
    <property type="term" value="F:tRNA binding"/>
    <property type="evidence" value="ECO:0007669"/>
    <property type="project" value="UniProtKB-KW"/>
</dbReference>
<gene>
    <name evidence="18" type="ORF">FH972_024240</name>
</gene>
<accession>A0A5N6KXH1</accession>
<dbReference type="Pfam" id="PF19303">
    <property type="entry name" value="Anticodon_3"/>
    <property type="match status" value="1"/>
</dbReference>
<evidence type="ECO:0000256" key="1">
    <source>
        <dbReference type="ARBA" id="ARBA00004496"/>
    </source>
</evidence>
<dbReference type="PANTHER" id="PTHR45765">
    <property type="entry name" value="METHIONINE--TRNA LIGASE"/>
    <property type="match status" value="1"/>
</dbReference>
<dbReference type="InterPro" id="IPR023458">
    <property type="entry name" value="Met-tRNA_ligase_1"/>
</dbReference>
<dbReference type="InterPro" id="IPR033911">
    <property type="entry name" value="MetRS_core"/>
</dbReference>
<dbReference type="SUPFAM" id="SSF52374">
    <property type="entry name" value="Nucleotidylyl transferase"/>
    <property type="match status" value="1"/>
</dbReference>
<dbReference type="Gene3D" id="1.10.730.10">
    <property type="entry name" value="Isoleucyl-tRNA Synthetase, Domain 1"/>
    <property type="match status" value="1"/>
</dbReference>
<keyword evidence="10 14" id="KW-0648">Protein biosynthesis</keyword>
<evidence type="ECO:0000256" key="15">
    <source>
        <dbReference type="SAM" id="MobiDB-lite"/>
    </source>
</evidence>
<dbReference type="GO" id="GO:0004825">
    <property type="term" value="F:methionine-tRNA ligase activity"/>
    <property type="evidence" value="ECO:0007669"/>
    <property type="project" value="UniProtKB-EC"/>
</dbReference>
<dbReference type="OrthoDB" id="5844513at2759"/>
<evidence type="ECO:0000313" key="19">
    <source>
        <dbReference type="Proteomes" id="UP000327013"/>
    </source>
</evidence>
<dbReference type="GO" id="GO:0009791">
    <property type="term" value="P:post-embryonic development"/>
    <property type="evidence" value="ECO:0007669"/>
    <property type="project" value="UniProtKB-ARBA"/>
</dbReference>
<evidence type="ECO:0000256" key="5">
    <source>
        <dbReference type="ARBA" id="ARBA00022555"/>
    </source>
</evidence>
<dbReference type="SUPFAM" id="SSF57770">
    <property type="entry name" value="Methionyl-tRNA synthetase (MetRS), Zn-domain"/>
    <property type="match status" value="1"/>
</dbReference>
<dbReference type="InterPro" id="IPR009080">
    <property type="entry name" value="tRNAsynth_Ia_anticodon-bd"/>
</dbReference>
<dbReference type="GO" id="GO:0006431">
    <property type="term" value="P:methionyl-tRNA aminoacylation"/>
    <property type="evidence" value="ECO:0007669"/>
    <property type="project" value="InterPro"/>
</dbReference>
<evidence type="ECO:0000259" key="17">
    <source>
        <dbReference type="Pfam" id="PF19303"/>
    </source>
</evidence>
<evidence type="ECO:0000256" key="10">
    <source>
        <dbReference type="ARBA" id="ARBA00022917"/>
    </source>
</evidence>
<dbReference type="FunFam" id="2.20.28.20:FF:000001">
    <property type="entry name" value="Methionine--tRNA ligase"/>
    <property type="match status" value="1"/>
</dbReference>
<dbReference type="InterPro" id="IPR029038">
    <property type="entry name" value="MetRS_Zn"/>
</dbReference>
<comment type="similarity">
    <text evidence="2 14">Belongs to the class-I aminoacyl-tRNA synthetase family.</text>
</comment>
<dbReference type="CDD" id="cd07957">
    <property type="entry name" value="Anticodon_Ia_Met"/>
    <property type="match status" value="1"/>
</dbReference>
<dbReference type="PANTHER" id="PTHR45765:SF1">
    <property type="entry name" value="METHIONINE--TRNA LIGASE, CYTOPLASMIC"/>
    <property type="match status" value="1"/>
</dbReference>
<evidence type="ECO:0000256" key="2">
    <source>
        <dbReference type="ARBA" id="ARBA00005594"/>
    </source>
</evidence>
<reference evidence="18 19" key="1">
    <citation type="submission" date="2019-06" db="EMBL/GenBank/DDBJ databases">
        <title>A chromosomal-level reference genome of Carpinus fangiana (Coryloideae, Betulaceae).</title>
        <authorList>
            <person name="Yang X."/>
            <person name="Wang Z."/>
            <person name="Zhang L."/>
            <person name="Hao G."/>
            <person name="Liu J."/>
            <person name="Yang Y."/>
        </authorList>
    </citation>
    <scope>NUCLEOTIDE SEQUENCE [LARGE SCALE GENOMIC DNA]</scope>
    <source>
        <strain evidence="18">Cfa_2016G</strain>
        <tissue evidence="18">Leaf</tissue>
    </source>
</reference>
<dbReference type="PRINTS" id="PR01041">
    <property type="entry name" value="TRNASYNTHMET"/>
</dbReference>
<keyword evidence="8 14" id="KW-0067">ATP-binding</keyword>
<comment type="catalytic activity">
    <reaction evidence="13">
        <text>tRNA(Met) + L-methionine + ATP = L-methionyl-tRNA(Met) + AMP + diphosphate</text>
        <dbReference type="Rhea" id="RHEA:13481"/>
        <dbReference type="Rhea" id="RHEA-COMP:9667"/>
        <dbReference type="Rhea" id="RHEA-COMP:9698"/>
        <dbReference type="ChEBI" id="CHEBI:30616"/>
        <dbReference type="ChEBI" id="CHEBI:33019"/>
        <dbReference type="ChEBI" id="CHEBI:57844"/>
        <dbReference type="ChEBI" id="CHEBI:78442"/>
        <dbReference type="ChEBI" id="CHEBI:78530"/>
        <dbReference type="ChEBI" id="CHEBI:456215"/>
        <dbReference type="EC" id="6.1.1.10"/>
    </reaction>
</comment>
<evidence type="ECO:0000256" key="11">
    <source>
        <dbReference type="ARBA" id="ARBA00023146"/>
    </source>
</evidence>
<dbReference type="Pfam" id="PF09334">
    <property type="entry name" value="tRNA-synt_1g"/>
    <property type="match status" value="1"/>
</dbReference>
<organism evidence="18 19">
    <name type="scientific">Carpinus fangiana</name>
    <dbReference type="NCBI Taxonomy" id="176857"/>
    <lineage>
        <taxon>Eukaryota</taxon>
        <taxon>Viridiplantae</taxon>
        <taxon>Streptophyta</taxon>
        <taxon>Embryophyta</taxon>
        <taxon>Tracheophyta</taxon>
        <taxon>Spermatophyta</taxon>
        <taxon>Magnoliopsida</taxon>
        <taxon>eudicotyledons</taxon>
        <taxon>Gunneridae</taxon>
        <taxon>Pentapetalae</taxon>
        <taxon>rosids</taxon>
        <taxon>fabids</taxon>
        <taxon>Fagales</taxon>
        <taxon>Betulaceae</taxon>
        <taxon>Carpinus</taxon>
    </lineage>
</organism>
<dbReference type="InterPro" id="IPR001412">
    <property type="entry name" value="aa-tRNA-synth_I_CS"/>
</dbReference>
<keyword evidence="11 14" id="KW-0030">Aminoacyl-tRNA synthetase</keyword>
<comment type="caution">
    <text evidence="18">The sequence shown here is derived from an EMBL/GenBank/DDBJ whole genome shotgun (WGS) entry which is preliminary data.</text>
</comment>
<evidence type="ECO:0000256" key="13">
    <source>
        <dbReference type="ARBA" id="ARBA00047364"/>
    </source>
</evidence>
<dbReference type="FunFam" id="1.10.730.10:FF:000031">
    <property type="entry name" value="Putative Methionyl-tRNA synthetase"/>
    <property type="match status" value="1"/>
</dbReference>
<feature type="compositionally biased region" description="Polar residues" evidence="15">
    <location>
        <begin position="536"/>
        <end position="556"/>
    </location>
</feature>
<evidence type="ECO:0000256" key="9">
    <source>
        <dbReference type="ARBA" id="ARBA00022884"/>
    </source>
</evidence>
<keyword evidence="6 14" id="KW-0436">Ligase</keyword>
<dbReference type="PROSITE" id="PS00178">
    <property type="entry name" value="AA_TRNA_LIGASE_I"/>
    <property type="match status" value="1"/>
</dbReference>
<evidence type="ECO:0000256" key="14">
    <source>
        <dbReference type="RuleBase" id="RU363039"/>
    </source>
</evidence>
<dbReference type="GO" id="GO:0048608">
    <property type="term" value="P:reproductive structure development"/>
    <property type="evidence" value="ECO:0007669"/>
    <property type="project" value="UniProtKB-ARBA"/>
</dbReference>
<feature type="domain" description="Methionyl-tRNA synthetase anticodon-binding" evidence="17">
    <location>
        <begin position="372"/>
        <end position="510"/>
    </location>
</feature>
<keyword evidence="19" id="KW-1185">Reference proteome</keyword>
<dbReference type="Gene3D" id="2.20.28.20">
    <property type="entry name" value="Methionyl-tRNA synthetase, Zn-domain"/>
    <property type="match status" value="1"/>
</dbReference>
<dbReference type="Proteomes" id="UP000327013">
    <property type="component" value="Unassembled WGS sequence"/>
</dbReference>
<evidence type="ECO:0000256" key="4">
    <source>
        <dbReference type="ARBA" id="ARBA00022490"/>
    </source>
</evidence>
<feature type="region of interest" description="Disordered" evidence="15">
    <location>
        <begin position="504"/>
        <end position="556"/>
    </location>
</feature>
<keyword evidence="5" id="KW-0820">tRNA-binding</keyword>
<evidence type="ECO:0000256" key="6">
    <source>
        <dbReference type="ARBA" id="ARBA00022598"/>
    </source>
</evidence>
<dbReference type="AlphaFoldDB" id="A0A5N6KXH1"/>
<comment type="subcellular location">
    <subcellularLocation>
        <location evidence="1">Cytoplasm</location>
    </subcellularLocation>
</comment>
<evidence type="ECO:0000256" key="3">
    <source>
        <dbReference type="ARBA" id="ARBA00012838"/>
    </source>
</evidence>
<protein>
    <recommendedName>
        <fullName evidence="3">methionine--tRNA ligase</fullName>
        <ecNumber evidence="3">6.1.1.10</ecNumber>
    </recommendedName>
    <alternativeName>
        <fullName evidence="12">Methionyl-tRNA synthetase</fullName>
    </alternativeName>
</protein>
<feature type="domain" description="Methionyl/Leucyl tRNA synthetase" evidence="16">
    <location>
        <begin position="46"/>
        <end position="347"/>
    </location>
</feature>
<keyword evidence="7 14" id="KW-0547">Nucleotide-binding</keyword>
<dbReference type="GO" id="GO:0005524">
    <property type="term" value="F:ATP binding"/>
    <property type="evidence" value="ECO:0007669"/>
    <property type="project" value="UniProtKB-KW"/>
</dbReference>
<keyword evidence="4" id="KW-0963">Cytoplasm</keyword>
<evidence type="ECO:0000256" key="12">
    <source>
        <dbReference type="ARBA" id="ARBA00030904"/>
    </source>
</evidence>
<dbReference type="EC" id="6.1.1.10" evidence="3"/>
<dbReference type="SUPFAM" id="SSF47323">
    <property type="entry name" value="Anticodon-binding domain of a subclass of class I aminoacyl-tRNA synthetases"/>
    <property type="match status" value="1"/>
</dbReference>
<evidence type="ECO:0000259" key="16">
    <source>
        <dbReference type="Pfam" id="PF09334"/>
    </source>
</evidence>
<dbReference type="InterPro" id="IPR041872">
    <property type="entry name" value="Anticodon_Met"/>
</dbReference>
<sequence length="556" mass="63120">MEPCIILPEPGKRNILVTSALPYVNNYPHLGNIVGSVLSADVFARQTSTQQQTDIAQEIFLKLNGNGLLEERTTIQPYCEKHSAFLADRYVEGTCPHCQYVDARGDQCDSCGKLLDPLELLKPRCKLDNAGPVPRETRHLFLLLDKLQDRIQQWNHTASKKGAWSSNGVAITDNWLREGLKGRSITRDLKWGTKVPLPGYEEKCLYSWFDACIGYISITANYTDQWRQWWYNPEHVQLYQFMGKDNVPFHTVIFPGSQIGSGEKWTKLHHLSTTEYLNYENGKFSKSRNIGVFGTNAKETGITSDIWRYYLLSRRPENGDTEFEWKAFIDANNNELLKNLGNFVNRLIKFVNANFASIIPNYTEYTDPALDDWSRDVDRLLVQYISELEAVKIKAGLSTILRISSLGNKLLQTNTLNNQLALDYPKQCATVIGLGINLIHLLGQVLHPYMPTTGESILRQLNIDKPVVIPDRWNPALIPIGHKINNAEYLFTQIKPEKEKEWREQFGGGQARLQREEKASKAAARKADKLRKKATSSENQGIDTVASSLSQVSLET</sequence>
<dbReference type="InterPro" id="IPR015413">
    <property type="entry name" value="Methionyl/Leucyl_tRNA_Synth"/>
</dbReference>
<dbReference type="NCBIfam" id="TIGR00398">
    <property type="entry name" value="metG"/>
    <property type="match status" value="1"/>
</dbReference>
<dbReference type="GO" id="GO:0017101">
    <property type="term" value="C:aminoacyl-tRNA synthetase multienzyme complex"/>
    <property type="evidence" value="ECO:0007669"/>
    <property type="project" value="TreeGrafter"/>
</dbReference>
<proteinExistence type="inferred from homology"/>
<dbReference type="EMBL" id="VIBQ01000016">
    <property type="protein sequence ID" value="KAB8356663.1"/>
    <property type="molecule type" value="Genomic_DNA"/>
</dbReference>
<dbReference type="GO" id="GO:0005829">
    <property type="term" value="C:cytosol"/>
    <property type="evidence" value="ECO:0007669"/>
    <property type="project" value="TreeGrafter"/>
</dbReference>
<dbReference type="Gene3D" id="3.40.50.620">
    <property type="entry name" value="HUPs"/>
    <property type="match status" value="2"/>
</dbReference>